<comment type="caution">
    <text evidence="7">Lacks conserved residue(s) required for the propagation of feature annotation.</text>
</comment>
<dbReference type="EMBL" id="BSNJ01000001">
    <property type="protein sequence ID" value="GLQ19249.1"/>
    <property type="molecule type" value="Genomic_DNA"/>
</dbReference>
<dbReference type="Pfam" id="PF02781">
    <property type="entry name" value="G6PD_C"/>
    <property type="match status" value="1"/>
</dbReference>
<reference evidence="11" key="2">
    <citation type="submission" date="2023-01" db="EMBL/GenBank/DDBJ databases">
        <title>Draft genome sequence of Algimonas porphyrae strain NBRC 108216.</title>
        <authorList>
            <person name="Sun Q."/>
            <person name="Mori K."/>
        </authorList>
    </citation>
    <scope>NUCLEOTIDE SEQUENCE</scope>
    <source>
        <strain evidence="11">NBRC 108216</strain>
    </source>
</reference>
<feature type="binding site" evidence="7">
    <location>
        <position position="240"/>
    </location>
    <ligand>
        <name>substrate</name>
    </ligand>
</feature>
<keyword evidence="6 7" id="KW-0119">Carbohydrate metabolism</keyword>
<reference evidence="11" key="1">
    <citation type="journal article" date="2014" name="Int. J. Syst. Evol. Microbiol.">
        <title>Complete genome of a new Firmicutes species belonging to the dominant human colonic microbiota ('Ruminococcus bicirculans') reveals two chromosomes and a selective capacity to utilize plant glucans.</title>
        <authorList>
            <consortium name="NISC Comparative Sequencing Program"/>
            <person name="Wegmann U."/>
            <person name="Louis P."/>
            <person name="Goesmann A."/>
            <person name="Henrissat B."/>
            <person name="Duncan S.H."/>
            <person name="Flint H.J."/>
        </authorList>
    </citation>
    <scope>NUCLEOTIDE SEQUENCE</scope>
    <source>
        <strain evidence="11">NBRC 108216</strain>
    </source>
</reference>
<accession>A0ABQ5UVF2</accession>
<feature type="compositionally biased region" description="Basic and acidic residues" evidence="8">
    <location>
        <begin position="12"/>
        <end position="22"/>
    </location>
</feature>
<comment type="similarity">
    <text evidence="2 7">Belongs to the glucose-6-phosphate dehydrogenase family.</text>
</comment>
<dbReference type="InterPro" id="IPR022675">
    <property type="entry name" value="G6P_DH_C"/>
</dbReference>
<dbReference type="Pfam" id="PF00479">
    <property type="entry name" value="G6PD_N"/>
    <property type="match status" value="1"/>
</dbReference>
<dbReference type="InterPro" id="IPR019796">
    <property type="entry name" value="G6P_DH_AS"/>
</dbReference>
<keyword evidence="4 7" id="KW-0521">NADP</keyword>
<name>A0ABQ5UVF2_9PROT</name>
<keyword evidence="5 7" id="KW-0560">Oxidoreductase</keyword>
<dbReference type="HAMAP" id="MF_00966">
    <property type="entry name" value="G6PD"/>
    <property type="match status" value="1"/>
</dbReference>
<dbReference type="Proteomes" id="UP001161390">
    <property type="component" value="Unassembled WGS sequence"/>
</dbReference>
<feature type="binding site" evidence="7">
    <location>
        <position position="172"/>
    </location>
    <ligand>
        <name>NADP(+)</name>
        <dbReference type="ChEBI" id="CHEBI:58349"/>
    </ligand>
</feature>
<evidence type="ECO:0000256" key="2">
    <source>
        <dbReference type="ARBA" id="ARBA00009975"/>
    </source>
</evidence>
<evidence type="ECO:0000256" key="3">
    <source>
        <dbReference type="ARBA" id="ARBA00022526"/>
    </source>
</evidence>
<dbReference type="NCBIfam" id="TIGR00871">
    <property type="entry name" value="zwf"/>
    <property type="match status" value="1"/>
</dbReference>
<feature type="domain" description="Glucose-6-phosphate dehydrogenase C-terminal" evidence="10">
    <location>
        <begin position="213"/>
        <end position="508"/>
    </location>
</feature>
<dbReference type="SUPFAM" id="SSF51735">
    <property type="entry name" value="NAD(P)-binding Rossmann-fold domains"/>
    <property type="match status" value="1"/>
</dbReference>
<evidence type="ECO:0000256" key="6">
    <source>
        <dbReference type="ARBA" id="ARBA00023277"/>
    </source>
</evidence>
<evidence type="ECO:0000256" key="1">
    <source>
        <dbReference type="ARBA" id="ARBA00004937"/>
    </source>
</evidence>
<evidence type="ECO:0000313" key="12">
    <source>
        <dbReference type="Proteomes" id="UP001161390"/>
    </source>
</evidence>
<feature type="active site" description="Proton acceptor" evidence="7">
    <location>
        <position position="264"/>
    </location>
</feature>
<dbReference type="RefSeq" id="WP_284369005.1">
    <property type="nucleotide sequence ID" value="NZ_BSNJ01000001.1"/>
</dbReference>
<feature type="binding site" evidence="7">
    <location>
        <position position="202"/>
    </location>
    <ligand>
        <name>substrate</name>
    </ligand>
</feature>
<comment type="caution">
    <text evidence="11">The sequence shown here is derived from an EMBL/GenBank/DDBJ whole genome shotgun (WGS) entry which is preliminary data.</text>
</comment>
<feature type="binding site" evidence="7">
    <location>
        <position position="259"/>
    </location>
    <ligand>
        <name>substrate</name>
    </ligand>
</feature>
<evidence type="ECO:0000256" key="4">
    <source>
        <dbReference type="ARBA" id="ARBA00022857"/>
    </source>
</evidence>
<feature type="compositionally biased region" description="Polar residues" evidence="8">
    <location>
        <begin position="1"/>
        <end position="10"/>
    </location>
</feature>
<dbReference type="Gene3D" id="3.30.360.10">
    <property type="entry name" value="Dihydrodipicolinate Reductase, domain 2"/>
    <property type="match status" value="1"/>
</dbReference>
<dbReference type="NCBIfam" id="NF009492">
    <property type="entry name" value="PRK12853.1-3"/>
    <property type="match status" value="1"/>
</dbReference>
<dbReference type="SUPFAM" id="SSF55347">
    <property type="entry name" value="Glyceraldehyde-3-phosphate dehydrogenase-like, C-terminal domain"/>
    <property type="match status" value="1"/>
</dbReference>
<dbReference type="EC" id="1.1.1.49" evidence="7"/>
<gene>
    <name evidence="7 11" type="primary">zwf</name>
    <name evidence="11" type="ORF">GCM10007854_02040</name>
</gene>
<dbReference type="PANTHER" id="PTHR23429">
    <property type="entry name" value="GLUCOSE-6-PHOSPHATE 1-DEHYDROGENASE G6PD"/>
    <property type="match status" value="1"/>
</dbReference>
<dbReference type="Gene3D" id="3.40.50.720">
    <property type="entry name" value="NAD(P)-binding Rossmann-like Domain"/>
    <property type="match status" value="1"/>
</dbReference>
<comment type="function">
    <text evidence="7">Catalyzes the oxidation of glucose 6-phosphate to 6-phosphogluconolactone.</text>
</comment>
<dbReference type="InterPro" id="IPR022674">
    <property type="entry name" value="G6P_DH_NAD-bd"/>
</dbReference>
<feature type="region of interest" description="Disordered" evidence="8">
    <location>
        <begin position="1"/>
        <end position="24"/>
    </location>
</feature>
<feature type="binding site" evidence="7">
    <location>
        <position position="72"/>
    </location>
    <ligand>
        <name>NADP(+)</name>
        <dbReference type="ChEBI" id="CHEBI:58349"/>
    </ligand>
</feature>
<dbReference type="PRINTS" id="PR00079">
    <property type="entry name" value="G6PDHDRGNASE"/>
</dbReference>
<feature type="domain" description="Glucose-6-phosphate dehydrogenase NAD-binding" evidence="9">
    <location>
        <begin position="35"/>
        <end position="211"/>
    </location>
</feature>
<sequence>MSQSETTSTDPSDEKTDMDEGGRSAFVPVDPFELVVFGATGDLARRKLLPSLYHRYCDGQIPEDSRIIGASRTAMDREEFVKLVEESYLEFEDGSQHDPDCFKAFADMLDYVAIDIADDQADWDTLGGKLDATQSLIRIFYLAMPPRLFVDIAEGLQTAGLAHDESRVVLEKPLGNDFASADAINEGVGRVFDENRIYRIDHYLGKETVQNLLVLRFGNILLEPLWNSRAIEHIEITVAETIGVGGRGAYYDSSGALRDMVQNHLLQLLCLTTMEPPASIDADDLRTEKIKVLRALRPVTSSNVKDMTVRAQYVRGRIDGETAADYLSDVDVEESDTETFVAIHTEIQNWRWSGVPIYIRTGKRMAQRRSEIIIQFRPVPHSIFPSDTHIQPNRLVIRLQPDEAVTLWMEIKEPGAGGLRLKTLPLNLSYADSFAARYPDAYERLLLDVVRGNLSLFMRRDEVEAAWRWVDGIIDAWAETEQRLSLYPAGTDGPDAARFMLEQLGDQWSDPGETDDTGETSQ</sequence>
<evidence type="ECO:0000256" key="7">
    <source>
        <dbReference type="HAMAP-Rule" id="MF_00966"/>
    </source>
</evidence>
<evidence type="ECO:0000259" key="10">
    <source>
        <dbReference type="Pfam" id="PF02781"/>
    </source>
</evidence>
<evidence type="ECO:0000313" key="11">
    <source>
        <dbReference type="EMBL" id="GLQ19249.1"/>
    </source>
</evidence>
<proteinExistence type="inferred from homology"/>
<dbReference type="InterPro" id="IPR001282">
    <property type="entry name" value="G6P_DH"/>
</dbReference>
<feature type="binding site" evidence="7">
    <location>
        <begin position="115"/>
        <end position="116"/>
    </location>
    <ligand>
        <name>NADP(+)</name>
        <dbReference type="ChEBI" id="CHEBI:58349"/>
    </ligand>
</feature>
<feature type="binding site" evidence="7">
    <location>
        <position position="206"/>
    </location>
    <ligand>
        <name>substrate</name>
    </ligand>
</feature>
<dbReference type="PANTHER" id="PTHR23429:SF0">
    <property type="entry name" value="GLUCOSE-6-PHOSPHATE 1-DEHYDROGENASE"/>
    <property type="match status" value="1"/>
</dbReference>
<evidence type="ECO:0000256" key="8">
    <source>
        <dbReference type="SAM" id="MobiDB-lite"/>
    </source>
</evidence>
<protein>
    <recommendedName>
        <fullName evidence="7">Glucose-6-phosphate 1-dehydrogenase</fullName>
        <shortName evidence="7">G6PD</shortName>
        <ecNumber evidence="7">1.1.1.49</ecNumber>
    </recommendedName>
</protein>
<dbReference type="PROSITE" id="PS00069">
    <property type="entry name" value="G6P_DEHYDROGENASE"/>
    <property type="match status" value="1"/>
</dbReference>
<comment type="pathway">
    <text evidence="1 7">Carbohydrate degradation; pentose phosphate pathway; D-ribulose 5-phosphate from D-glucose 6-phosphate (oxidative stage): step 1/3.</text>
</comment>
<comment type="catalytic activity">
    <reaction evidence="7">
        <text>D-glucose 6-phosphate + NADP(+) = 6-phospho-D-glucono-1,5-lactone + NADPH + H(+)</text>
        <dbReference type="Rhea" id="RHEA:15841"/>
        <dbReference type="ChEBI" id="CHEBI:15378"/>
        <dbReference type="ChEBI" id="CHEBI:57783"/>
        <dbReference type="ChEBI" id="CHEBI:57955"/>
        <dbReference type="ChEBI" id="CHEBI:58349"/>
        <dbReference type="ChEBI" id="CHEBI:61548"/>
        <dbReference type="EC" id="1.1.1.49"/>
    </reaction>
</comment>
<keyword evidence="12" id="KW-1185">Reference proteome</keyword>
<evidence type="ECO:0000259" key="9">
    <source>
        <dbReference type="Pfam" id="PF00479"/>
    </source>
</evidence>
<dbReference type="InterPro" id="IPR036291">
    <property type="entry name" value="NAD(P)-bd_dom_sf"/>
</dbReference>
<keyword evidence="3 7" id="KW-0313">Glucose metabolism</keyword>
<organism evidence="11 12">
    <name type="scientific">Algimonas porphyrae</name>
    <dbReference type="NCBI Taxonomy" id="1128113"/>
    <lineage>
        <taxon>Bacteria</taxon>
        <taxon>Pseudomonadati</taxon>
        <taxon>Pseudomonadota</taxon>
        <taxon>Alphaproteobacteria</taxon>
        <taxon>Maricaulales</taxon>
        <taxon>Robiginitomaculaceae</taxon>
        <taxon>Algimonas</taxon>
    </lineage>
</organism>
<dbReference type="PIRSF" id="PIRSF000110">
    <property type="entry name" value="G6PD"/>
    <property type="match status" value="1"/>
</dbReference>
<feature type="binding site" evidence="7">
    <location>
        <begin position="38"/>
        <end position="45"/>
    </location>
    <ligand>
        <name>NADP(+)</name>
        <dbReference type="ChEBI" id="CHEBI:58349"/>
    </ligand>
</feature>
<feature type="binding site" evidence="7">
    <location>
        <position position="363"/>
    </location>
    <ligand>
        <name>substrate</name>
    </ligand>
</feature>
<evidence type="ECO:0000256" key="5">
    <source>
        <dbReference type="ARBA" id="ARBA00023002"/>
    </source>
</evidence>